<keyword evidence="9" id="KW-0067">ATP-binding</keyword>
<keyword evidence="13" id="KW-0234">DNA repair</keyword>
<dbReference type="InterPro" id="IPR049035">
    <property type="entry name" value="ADDB_N"/>
</dbReference>
<evidence type="ECO:0000259" key="14">
    <source>
        <dbReference type="Pfam" id="PF12705"/>
    </source>
</evidence>
<evidence type="ECO:0000313" key="16">
    <source>
        <dbReference type="EMBL" id="SFR56483.1"/>
    </source>
</evidence>
<keyword evidence="7 16" id="KW-0347">Helicase</keyword>
<keyword evidence="2" id="KW-0540">Nuclease</keyword>
<keyword evidence="1" id="KW-0004">4Fe-4S</keyword>
<keyword evidence="17" id="KW-1185">Reference proteome</keyword>
<proteinExistence type="predicted"/>
<dbReference type="GO" id="GO:0051539">
    <property type="term" value="F:4 iron, 4 sulfur cluster binding"/>
    <property type="evidence" value="ECO:0007669"/>
    <property type="project" value="UniProtKB-KW"/>
</dbReference>
<dbReference type="SUPFAM" id="SSF52540">
    <property type="entry name" value="P-loop containing nucleoside triphosphate hydrolases"/>
    <property type="match status" value="1"/>
</dbReference>
<dbReference type="PANTHER" id="PTHR30591">
    <property type="entry name" value="RECBCD ENZYME SUBUNIT RECC"/>
    <property type="match status" value="1"/>
</dbReference>
<keyword evidence="5" id="KW-0227">DNA damage</keyword>
<keyword evidence="10" id="KW-0408">Iron</keyword>
<evidence type="ECO:0000256" key="6">
    <source>
        <dbReference type="ARBA" id="ARBA00022801"/>
    </source>
</evidence>
<dbReference type="InterPro" id="IPR011604">
    <property type="entry name" value="PDDEXK-like_dom_sf"/>
</dbReference>
<dbReference type="InterPro" id="IPR014140">
    <property type="entry name" value="DNA_helicase_suAddB"/>
</dbReference>
<keyword evidence="12" id="KW-0238">DNA-binding</keyword>
<accession>A0A1I6HPU7</accession>
<evidence type="ECO:0000256" key="2">
    <source>
        <dbReference type="ARBA" id="ARBA00022722"/>
    </source>
</evidence>
<dbReference type="Proteomes" id="UP000199659">
    <property type="component" value="Unassembled WGS sequence"/>
</dbReference>
<evidence type="ECO:0000256" key="10">
    <source>
        <dbReference type="ARBA" id="ARBA00023004"/>
    </source>
</evidence>
<dbReference type="NCBIfam" id="TIGR02773">
    <property type="entry name" value="addB_Gpos"/>
    <property type="match status" value="1"/>
</dbReference>
<evidence type="ECO:0000256" key="4">
    <source>
        <dbReference type="ARBA" id="ARBA00022741"/>
    </source>
</evidence>
<keyword evidence="8" id="KW-0269">Exonuclease</keyword>
<dbReference type="STRING" id="37658.SAMN05661086_00156"/>
<dbReference type="GO" id="GO:0046872">
    <property type="term" value="F:metal ion binding"/>
    <property type="evidence" value="ECO:0007669"/>
    <property type="project" value="UniProtKB-KW"/>
</dbReference>
<dbReference type="InterPro" id="IPR027417">
    <property type="entry name" value="P-loop_NTPase"/>
</dbReference>
<dbReference type="Pfam" id="PF12705">
    <property type="entry name" value="PDDEXK_1"/>
    <property type="match status" value="1"/>
</dbReference>
<dbReference type="GO" id="GO:0003677">
    <property type="term" value="F:DNA binding"/>
    <property type="evidence" value="ECO:0007669"/>
    <property type="project" value="UniProtKB-KW"/>
</dbReference>
<dbReference type="InterPro" id="IPR038726">
    <property type="entry name" value="PDDEXK_AddAB-type"/>
</dbReference>
<evidence type="ECO:0000256" key="8">
    <source>
        <dbReference type="ARBA" id="ARBA00022839"/>
    </source>
</evidence>
<evidence type="ECO:0000256" key="5">
    <source>
        <dbReference type="ARBA" id="ARBA00022763"/>
    </source>
</evidence>
<feature type="domain" description="ATP-dependent helicase/deoxyribonuclease subunit B N-terminal" evidence="15">
    <location>
        <begin position="5"/>
        <end position="294"/>
    </location>
</feature>
<reference evidence="16 17" key="1">
    <citation type="submission" date="2016-10" db="EMBL/GenBank/DDBJ databases">
        <authorList>
            <person name="de Groot N.N."/>
        </authorList>
    </citation>
    <scope>NUCLEOTIDE SEQUENCE [LARGE SCALE GENOMIC DNA]</scope>
    <source>
        <strain evidence="16 17">743A</strain>
    </source>
</reference>
<evidence type="ECO:0000256" key="1">
    <source>
        <dbReference type="ARBA" id="ARBA00022485"/>
    </source>
</evidence>
<sequence length="1156" mass="134297">MSLQLVLGSSGSGKSYRVNQYMIAESLKDIDCNYIMIVPEQFTLQTQKDIVSMHPRHGIMNVDVLSFLRLSYRIFEELGKSKVSILEETGKSMLVRKALEEKKEELSVFKADMRKQGFVEEIKSLISELLQYSIEPQQLLKMIDVTQNKPMLCGKLHDTVLVYESFQKMLENKYITAEEVLEVLCDVVIKSKILKNSVICFDGFTGFTPNQYKLIRSLFSVSKKVMITVTLDPREDYMKKGEEFQLFYLSKKTIHQLFQIAKETSTEIDEPWFAGEKDKVPYRFGNSPALASLEKNLFRYPYECCNIVQNDISLYAAGSTKKEIQYVLEKIQYLLREKEYRYRDIAVVTGDIGTYESIIEREFEKAGICFFIDNKKDVRLNPFVDLLRALLDVFVNHFTYEGVFRYLRTGLLEISRSEIDMLENYVLAYGIRGYGAWNKVWKSRGKKASQYDFDELNGIRARVMEPLIPFYDAIKRKDCTVEDYTRAMYEFIVQQRLYEKLEQYCELFEKEEKPLLVKEFRQIYRIVMELFDKIVELLGTDSMSLKEYQEILDTGYSEMQVGLIPPGVDQLMVGDIERTRLKDIKALFFIGVNDGIIPKSKESGGIFSDRERELLSENKMELAPTKRQNAYIEQFYLYFNLTKASEKLFISYSKLGADGKAQKPSFLIGKIKKIFPDLTVTEEDREEVILDKILGGDRGWTYLLDGLGKFPVGKVDIYWKELFSYYMRQENFRKELRRLVQGVYYTNEEKKLSRAVVNALYGTELHNSVTRLEQYASCAFAHFLAYGLGLQERKEFRVAIPDIGDLFHKSIEIFSKNIQREGVTWRELGKEDMEGQRDLFVHEAVIQAVEGHDSPVIFSSKRNEYLVNRLERMTSRTIWALCQQISQGDFEPSGYEVYFSPVDHLAANTITLDQQSIMRLKGRIDRIDVLEEEETVCIKVIDYKSGETTFDLTKIYYGLQLQLVVYLNAVMEMEKNKTPLKKVIPAGIFYYNIQDPMIERLSSEEAKEKVEEAILKELKMNGLVNRDKNILKRLDRVFEEEQSAKSTVIPVELTTKGNFSAYSSVAGEEEFKALSTFVENKITQFGKEIVDGNTKAVPYQMDKRTACDYCKFDGICGFDRKLPGNQYRKLMKRNKDDIWEEINEQYGVDRGTEESN</sequence>
<keyword evidence="6" id="KW-0378">Hydrolase</keyword>
<dbReference type="Pfam" id="PF21445">
    <property type="entry name" value="ADDB_N"/>
    <property type="match status" value="1"/>
</dbReference>
<evidence type="ECO:0000313" key="17">
    <source>
        <dbReference type="Proteomes" id="UP000199659"/>
    </source>
</evidence>
<evidence type="ECO:0000256" key="7">
    <source>
        <dbReference type="ARBA" id="ARBA00022806"/>
    </source>
</evidence>
<dbReference type="GO" id="GO:0004527">
    <property type="term" value="F:exonuclease activity"/>
    <property type="evidence" value="ECO:0007669"/>
    <property type="project" value="UniProtKB-KW"/>
</dbReference>
<dbReference type="Gene3D" id="3.40.50.300">
    <property type="entry name" value="P-loop containing nucleotide triphosphate hydrolases"/>
    <property type="match status" value="3"/>
</dbReference>
<evidence type="ECO:0000256" key="3">
    <source>
        <dbReference type="ARBA" id="ARBA00022723"/>
    </source>
</evidence>
<dbReference type="AlphaFoldDB" id="A0A1I6HPU7"/>
<evidence type="ECO:0000256" key="13">
    <source>
        <dbReference type="ARBA" id="ARBA00023204"/>
    </source>
</evidence>
<evidence type="ECO:0000256" key="11">
    <source>
        <dbReference type="ARBA" id="ARBA00023014"/>
    </source>
</evidence>
<dbReference type="GO" id="GO:0005524">
    <property type="term" value="F:ATP binding"/>
    <property type="evidence" value="ECO:0007669"/>
    <property type="project" value="UniProtKB-KW"/>
</dbReference>
<evidence type="ECO:0000256" key="12">
    <source>
        <dbReference type="ARBA" id="ARBA00023125"/>
    </source>
</evidence>
<dbReference type="EMBL" id="FOYZ01000001">
    <property type="protein sequence ID" value="SFR56483.1"/>
    <property type="molecule type" value="Genomic_DNA"/>
</dbReference>
<evidence type="ECO:0000259" key="15">
    <source>
        <dbReference type="Pfam" id="PF21445"/>
    </source>
</evidence>
<keyword evidence="3" id="KW-0479">Metal-binding</keyword>
<dbReference type="GO" id="GO:0000724">
    <property type="term" value="P:double-strand break repair via homologous recombination"/>
    <property type="evidence" value="ECO:0007669"/>
    <property type="project" value="InterPro"/>
</dbReference>
<name>A0A1I6HPU7_9FIRM</name>
<keyword evidence="11" id="KW-0411">Iron-sulfur</keyword>
<evidence type="ECO:0000256" key="9">
    <source>
        <dbReference type="ARBA" id="ARBA00022840"/>
    </source>
</evidence>
<dbReference type="GO" id="GO:0004386">
    <property type="term" value="F:helicase activity"/>
    <property type="evidence" value="ECO:0007669"/>
    <property type="project" value="UniProtKB-KW"/>
</dbReference>
<organism evidence="16 17">
    <name type="scientific">Anaeromicropila populeti</name>
    <dbReference type="NCBI Taxonomy" id="37658"/>
    <lineage>
        <taxon>Bacteria</taxon>
        <taxon>Bacillati</taxon>
        <taxon>Bacillota</taxon>
        <taxon>Clostridia</taxon>
        <taxon>Lachnospirales</taxon>
        <taxon>Lachnospiraceae</taxon>
        <taxon>Anaeromicropila</taxon>
    </lineage>
</organism>
<keyword evidence="4" id="KW-0547">Nucleotide-binding</keyword>
<protein>
    <submittedName>
        <fullName evidence="16">DNA helicase/exodeoxyribonuclease V, subunit B</fullName>
    </submittedName>
</protein>
<dbReference type="RefSeq" id="WP_177214480.1">
    <property type="nucleotide sequence ID" value="NZ_FOYZ01000001.1"/>
</dbReference>
<dbReference type="Gene3D" id="3.90.320.10">
    <property type="match status" value="1"/>
</dbReference>
<dbReference type="PANTHER" id="PTHR30591:SF1">
    <property type="entry name" value="RECBCD ENZYME SUBUNIT RECC"/>
    <property type="match status" value="1"/>
</dbReference>
<gene>
    <name evidence="16" type="ORF">SAMN05661086_00156</name>
</gene>
<feature type="domain" description="PD-(D/E)XK endonuclease-like" evidence="14">
    <location>
        <begin position="768"/>
        <end position="1116"/>
    </location>
</feature>